<dbReference type="NCBIfam" id="TIGR01786">
    <property type="entry name" value="TonB-hemlactrns"/>
    <property type="match status" value="1"/>
</dbReference>
<dbReference type="RefSeq" id="WP_071073028.1">
    <property type="nucleotide sequence ID" value="NZ_CP017755.1"/>
</dbReference>
<proteinExistence type="inferred from homology"/>
<accession>A0ABM6FF57</accession>
<dbReference type="Gene3D" id="2.170.130.10">
    <property type="entry name" value="TonB-dependent receptor, plug domain"/>
    <property type="match status" value="1"/>
</dbReference>
<keyword evidence="10 11" id="KW-0998">Cell outer membrane</keyword>
<evidence type="ECO:0000256" key="2">
    <source>
        <dbReference type="ARBA" id="ARBA00009810"/>
    </source>
</evidence>
<evidence type="ECO:0000313" key="16">
    <source>
        <dbReference type="EMBL" id="AOZ10548.1"/>
    </source>
</evidence>
<dbReference type="InterPro" id="IPR039426">
    <property type="entry name" value="TonB-dep_rcpt-like"/>
</dbReference>
<dbReference type="InterPro" id="IPR036942">
    <property type="entry name" value="Beta-barrel_TonB_sf"/>
</dbReference>
<evidence type="ECO:0000259" key="15">
    <source>
        <dbReference type="Pfam" id="PF07715"/>
    </source>
</evidence>
<keyword evidence="8 11" id="KW-0472">Membrane</keyword>
<feature type="domain" description="TonB-dependent receptor plug" evidence="15">
    <location>
        <begin position="55"/>
        <end position="157"/>
    </location>
</feature>
<dbReference type="InterPro" id="IPR010949">
    <property type="entry name" value="TonB_Hb/transfer/lactofer_rcpt"/>
</dbReference>
<evidence type="ECO:0000256" key="11">
    <source>
        <dbReference type="PROSITE-ProRule" id="PRU01360"/>
    </source>
</evidence>
<evidence type="ECO:0000256" key="5">
    <source>
        <dbReference type="ARBA" id="ARBA00022692"/>
    </source>
</evidence>
<dbReference type="Pfam" id="PF07715">
    <property type="entry name" value="Plug"/>
    <property type="match status" value="1"/>
</dbReference>
<dbReference type="PANTHER" id="PTHR30069">
    <property type="entry name" value="TONB-DEPENDENT OUTER MEMBRANE RECEPTOR"/>
    <property type="match status" value="1"/>
</dbReference>
<comment type="similarity">
    <text evidence="2 11 12">Belongs to the TonB-dependent receptor family.</text>
</comment>
<keyword evidence="7 12" id="KW-0798">TonB box</keyword>
<evidence type="ECO:0000256" key="13">
    <source>
        <dbReference type="SAM" id="MobiDB-lite"/>
    </source>
</evidence>
<evidence type="ECO:0000256" key="4">
    <source>
        <dbReference type="ARBA" id="ARBA00022452"/>
    </source>
</evidence>
<dbReference type="NCBIfam" id="TIGR01785">
    <property type="entry name" value="TonB-hemin"/>
    <property type="match status" value="1"/>
</dbReference>
<sequence>MNRHVLLACTLGTALAPAWCSEPLLAAEENGGKRAAATLDPVVVSATRTGNMLSATAASVSVVTRDDYEERQADSVSDVLGTLPNVDFGGGPRQAGEIPSIRGFTGKEITLTIDGARQNGAAGITSPLYLDPYFLAGTEVMRGAASSLYGSGGLGGAMVFRTLSARDLLAPGQAAGGDARAGYTSADRSPHYNGRAYGQYGPLDALAAFGYAESGPIRQGGGTLLSPNDGHTGSGLFKLGLEPTGRLRFELSHLSYQSGTLRPNNPEADSSLGTSSTVPVQNNRVSQEQTVLKGTLKDTEGRPELDITLYRTRLNLSADANPSVSSLPVTANVTTTTGASLQHSIALPGEVVGQRITYGLDYYRDEQYASSAGAANPVIPNGAQKVYGAFVQDEIRLGEPWRLTPSLRADRYDTDVGANSAADSHVSPKLTLAWQPAARGKLYASFGEAYRAPSISESFQNLSGRHYLFNFAANPDLKPETARTLELGGSLQGRDLLAAGDSARLRASVFQSWIKDLIASTVIGTYARTAPFAGVGTITQYRNVSNATSRGAEVEGLYQSGGLSFGAAYSRVRTTDDGNGGYLYSPPDKVVLTLRQALPRWRTTLGWTSSLVAAQDYDSTLLRRRPGYGVHSLYASWTPPGVKDRLRLDVGIENLFDKRYFPYQSGNAVAYTADTGRNFKIALSASF</sequence>
<dbReference type="SUPFAM" id="SSF56935">
    <property type="entry name" value="Porins"/>
    <property type="match status" value="1"/>
</dbReference>
<evidence type="ECO:0000256" key="7">
    <source>
        <dbReference type="ARBA" id="ARBA00023077"/>
    </source>
</evidence>
<dbReference type="CDD" id="cd01347">
    <property type="entry name" value="ligand_gated_channel"/>
    <property type="match status" value="1"/>
</dbReference>
<dbReference type="PROSITE" id="PS52016">
    <property type="entry name" value="TONB_DEPENDENT_REC_3"/>
    <property type="match status" value="1"/>
</dbReference>
<keyword evidence="3 11" id="KW-0813">Transport</keyword>
<feature type="region of interest" description="Disordered" evidence="13">
    <location>
        <begin position="258"/>
        <end position="278"/>
    </location>
</feature>
<dbReference type="Gene3D" id="2.40.170.20">
    <property type="entry name" value="TonB-dependent receptor, beta-barrel domain"/>
    <property type="match status" value="1"/>
</dbReference>
<keyword evidence="17" id="KW-1185">Reference proteome</keyword>
<keyword evidence="4 11" id="KW-1134">Transmembrane beta strand</keyword>
<dbReference type="InterPro" id="IPR000531">
    <property type="entry name" value="Beta-barrel_TonB"/>
</dbReference>
<evidence type="ECO:0000256" key="10">
    <source>
        <dbReference type="ARBA" id="ARBA00023237"/>
    </source>
</evidence>
<evidence type="ECO:0000256" key="1">
    <source>
        <dbReference type="ARBA" id="ARBA00004571"/>
    </source>
</evidence>
<gene>
    <name evidence="16" type="ORF">BKK80_33905</name>
</gene>
<keyword evidence="5 11" id="KW-0812">Transmembrane</keyword>
<dbReference type="InterPro" id="IPR037066">
    <property type="entry name" value="Plug_dom_sf"/>
</dbReference>
<keyword evidence="9" id="KW-0675">Receptor</keyword>
<organism evidence="16 17">
    <name type="scientific">Cupriavidus malaysiensis</name>
    <dbReference type="NCBI Taxonomy" id="367825"/>
    <lineage>
        <taxon>Bacteria</taxon>
        <taxon>Pseudomonadati</taxon>
        <taxon>Pseudomonadota</taxon>
        <taxon>Betaproteobacteria</taxon>
        <taxon>Burkholderiales</taxon>
        <taxon>Burkholderiaceae</taxon>
        <taxon>Cupriavidus</taxon>
    </lineage>
</organism>
<evidence type="ECO:0000256" key="3">
    <source>
        <dbReference type="ARBA" id="ARBA00022448"/>
    </source>
</evidence>
<reference evidence="16 17" key="1">
    <citation type="submission" date="2016-10" db="EMBL/GenBank/DDBJ databases">
        <title>Complete genome sequences of three Cupriavidus strains isolated from various Malaysian environments.</title>
        <authorList>
            <person name="Abdullah A.A.-A."/>
            <person name="Shafie N.A.H."/>
            <person name="Lau N.S."/>
        </authorList>
    </citation>
    <scope>NUCLEOTIDE SEQUENCE [LARGE SCALE GENOMIC DNA]</scope>
    <source>
        <strain evidence="16 17">USMAA1020</strain>
    </source>
</reference>
<protein>
    <recommendedName>
        <fullName evidence="18">TonB-dependent receptor</fullName>
    </recommendedName>
</protein>
<dbReference type="InterPro" id="IPR012910">
    <property type="entry name" value="Plug_dom"/>
</dbReference>
<dbReference type="Proteomes" id="UP000177515">
    <property type="component" value="Chromosome 2"/>
</dbReference>
<evidence type="ECO:0000256" key="9">
    <source>
        <dbReference type="ARBA" id="ARBA00023170"/>
    </source>
</evidence>
<dbReference type="InterPro" id="IPR011276">
    <property type="entry name" value="TonB_haem/Hb_rcpt"/>
</dbReference>
<dbReference type="EMBL" id="CP017755">
    <property type="protein sequence ID" value="AOZ10548.1"/>
    <property type="molecule type" value="Genomic_DNA"/>
</dbReference>
<evidence type="ECO:0000313" key="17">
    <source>
        <dbReference type="Proteomes" id="UP000177515"/>
    </source>
</evidence>
<dbReference type="PANTHER" id="PTHR30069:SF41">
    <property type="entry name" value="HEME_HEMOPEXIN UTILIZATION PROTEIN C"/>
    <property type="match status" value="1"/>
</dbReference>
<evidence type="ECO:0000259" key="14">
    <source>
        <dbReference type="Pfam" id="PF00593"/>
    </source>
</evidence>
<name>A0ABM6FF57_9BURK</name>
<comment type="subcellular location">
    <subcellularLocation>
        <location evidence="1 11">Cell outer membrane</location>
        <topology evidence="1 11">Multi-pass membrane protein</topology>
    </subcellularLocation>
</comment>
<keyword evidence="6" id="KW-0732">Signal</keyword>
<evidence type="ECO:0000256" key="8">
    <source>
        <dbReference type="ARBA" id="ARBA00023136"/>
    </source>
</evidence>
<evidence type="ECO:0000256" key="12">
    <source>
        <dbReference type="RuleBase" id="RU003357"/>
    </source>
</evidence>
<evidence type="ECO:0008006" key="18">
    <source>
        <dbReference type="Google" id="ProtNLM"/>
    </source>
</evidence>
<evidence type="ECO:0000256" key="6">
    <source>
        <dbReference type="ARBA" id="ARBA00022729"/>
    </source>
</evidence>
<feature type="domain" description="TonB-dependent receptor-like beta-barrel" evidence="14">
    <location>
        <begin position="223"/>
        <end position="655"/>
    </location>
</feature>
<dbReference type="Pfam" id="PF00593">
    <property type="entry name" value="TonB_dep_Rec_b-barrel"/>
    <property type="match status" value="1"/>
</dbReference>